<dbReference type="InterPro" id="IPR044780">
    <property type="entry name" value="Heh2/Src1"/>
</dbReference>
<keyword evidence="10" id="KW-1185">Reference proteome</keyword>
<dbReference type="GO" id="GO:0034399">
    <property type="term" value="C:nuclear periphery"/>
    <property type="evidence" value="ECO:0007669"/>
    <property type="project" value="TreeGrafter"/>
</dbReference>
<evidence type="ECO:0000256" key="6">
    <source>
        <dbReference type="SAM" id="MobiDB-lite"/>
    </source>
</evidence>
<keyword evidence="2" id="KW-0812">Transmembrane</keyword>
<dbReference type="Gene3D" id="1.10.720.30">
    <property type="entry name" value="SAP domain"/>
    <property type="match status" value="1"/>
</dbReference>
<accession>A0A9P8NUQ8</accession>
<evidence type="ECO:0000259" key="8">
    <source>
        <dbReference type="Pfam" id="PF12949"/>
    </source>
</evidence>
<feature type="compositionally biased region" description="Basic residues" evidence="6">
    <location>
        <begin position="117"/>
        <end position="126"/>
    </location>
</feature>
<feature type="compositionally biased region" description="Low complexity" evidence="6">
    <location>
        <begin position="151"/>
        <end position="160"/>
    </location>
</feature>
<keyword evidence="3" id="KW-1133">Transmembrane helix</keyword>
<dbReference type="InterPro" id="IPR036361">
    <property type="entry name" value="SAP_dom_sf"/>
</dbReference>
<feature type="domain" description="HeH/LEM" evidence="8">
    <location>
        <begin position="13"/>
        <end position="44"/>
    </location>
</feature>
<dbReference type="GO" id="GO:0071763">
    <property type="term" value="P:nuclear membrane organization"/>
    <property type="evidence" value="ECO:0007669"/>
    <property type="project" value="TreeGrafter"/>
</dbReference>
<evidence type="ECO:0008006" key="11">
    <source>
        <dbReference type="Google" id="ProtNLM"/>
    </source>
</evidence>
<dbReference type="Proteomes" id="UP000788993">
    <property type="component" value="Unassembled WGS sequence"/>
</dbReference>
<dbReference type="EMBL" id="JAEUBD010001504">
    <property type="protein sequence ID" value="KAH3659722.1"/>
    <property type="molecule type" value="Genomic_DNA"/>
</dbReference>
<dbReference type="InterPro" id="IPR025856">
    <property type="entry name" value="HeH/LEM_domain"/>
</dbReference>
<dbReference type="AlphaFoldDB" id="A0A9P8NUQ8"/>
<dbReference type="Pfam" id="PF09402">
    <property type="entry name" value="MSC"/>
    <property type="match status" value="1"/>
</dbReference>
<evidence type="ECO:0000313" key="9">
    <source>
        <dbReference type="EMBL" id="KAH3659722.1"/>
    </source>
</evidence>
<evidence type="ECO:0000256" key="5">
    <source>
        <dbReference type="ARBA" id="ARBA00023242"/>
    </source>
</evidence>
<name>A0A9P8NUQ8_9ASCO</name>
<reference evidence="9" key="1">
    <citation type="journal article" date="2021" name="Open Biol.">
        <title>Shared evolutionary footprints suggest mitochondrial oxidative damage underlies multiple complex I losses in fungi.</title>
        <authorList>
            <person name="Schikora-Tamarit M.A."/>
            <person name="Marcet-Houben M."/>
            <person name="Nosek J."/>
            <person name="Gabaldon T."/>
        </authorList>
    </citation>
    <scope>NUCLEOTIDE SEQUENCE</scope>
    <source>
        <strain evidence="9">NCAIM Y.01608</strain>
    </source>
</reference>
<dbReference type="PANTHER" id="PTHR47808">
    <property type="entry name" value="INNER NUCLEAR MEMBRANE PROTEIN HEH2-RELATED"/>
    <property type="match status" value="1"/>
</dbReference>
<dbReference type="GO" id="GO:0003682">
    <property type="term" value="F:chromatin binding"/>
    <property type="evidence" value="ECO:0007669"/>
    <property type="project" value="InterPro"/>
</dbReference>
<gene>
    <name evidence="9" type="ORF">OGATHE_005767</name>
</gene>
<dbReference type="GO" id="GO:0005783">
    <property type="term" value="C:endoplasmic reticulum"/>
    <property type="evidence" value="ECO:0007669"/>
    <property type="project" value="TreeGrafter"/>
</dbReference>
<sequence>MDSVEYLDPDFDPHKVTVPRLRSILVDRKIDYPSSAKKAELIQLYEEYIRPNAAKWLEEYKNSIEKSVNIEEANTPSKRSAKSSRYSTPDKGSRKSLSPAPDQTVPQKRGSEEATPKRKKLHRKKRSTEENGVSDDAESPTVSRIEEAKSSKSIKSPLSLEKFESESPVEEGDISDILARLVSPKKEEPKNQIVEMEMENTFEAVENVQVPSFLDEMLAGPDRILDDESGDDERTIASATKMTQRELLTNVDSSDTEVEEAEVKIQESEVREVVEIDGEQQTEAAEPETIKETVVVVDSKPVQKRRYKYALLLLPILSSLFFYRSMAVDVGFCGREGEIRSVRSWMPTENQFLAQFASKADAFLEQIKPQCIPCPEHAICRYDSKLECKSGYTVSRPWQSLLGLIPRMEQCVYDENRLEKIKLMTEFTLDILRRKNGKEMTLEELHNFLKATKSADMVDEDFEEYWLRFVTEQISKEPEIKVDFTTSSISIENKIPTQFLTRTPGARRTKKSKFFQRYPPPTSTFGGFSAYGN</sequence>
<protein>
    <recommendedName>
        <fullName evidence="11">LEM-like domain-containing protein</fullName>
    </recommendedName>
</protein>
<feature type="domain" description="Man1/Src1-like C-terminal" evidence="7">
    <location>
        <begin position="311"/>
        <end position="488"/>
    </location>
</feature>
<evidence type="ECO:0000256" key="3">
    <source>
        <dbReference type="ARBA" id="ARBA00022989"/>
    </source>
</evidence>
<dbReference type="InterPro" id="IPR018996">
    <property type="entry name" value="Man1/Src1-like_C"/>
</dbReference>
<feature type="region of interest" description="Disordered" evidence="6">
    <location>
        <begin position="68"/>
        <end position="171"/>
    </location>
</feature>
<dbReference type="CDD" id="cd12935">
    <property type="entry name" value="LEM_like"/>
    <property type="match status" value="1"/>
</dbReference>
<dbReference type="Pfam" id="PF12949">
    <property type="entry name" value="HeH"/>
    <property type="match status" value="1"/>
</dbReference>
<evidence type="ECO:0000256" key="2">
    <source>
        <dbReference type="ARBA" id="ARBA00022692"/>
    </source>
</evidence>
<reference evidence="9" key="2">
    <citation type="submission" date="2021-01" db="EMBL/GenBank/DDBJ databases">
        <authorList>
            <person name="Schikora-Tamarit M.A."/>
        </authorList>
    </citation>
    <scope>NUCLEOTIDE SEQUENCE</scope>
    <source>
        <strain evidence="9">NCAIM Y.01608</strain>
    </source>
</reference>
<evidence type="ECO:0000256" key="1">
    <source>
        <dbReference type="ARBA" id="ARBA00004126"/>
    </source>
</evidence>
<evidence type="ECO:0000313" key="10">
    <source>
        <dbReference type="Proteomes" id="UP000788993"/>
    </source>
</evidence>
<proteinExistence type="predicted"/>
<organism evidence="9 10">
    <name type="scientific">Ogataea polymorpha</name>
    <dbReference type="NCBI Taxonomy" id="460523"/>
    <lineage>
        <taxon>Eukaryota</taxon>
        <taxon>Fungi</taxon>
        <taxon>Dikarya</taxon>
        <taxon>Ascomycota</taxon>
        <taxon>Saccharomycotina</taxon>
        <taxon>Pichiomycetes</taxon>
        <taxon>Pichiales</taxon>
        <taxon>Pichiaceae</taxon>
        <taxon>Ogataea</taxon>
    </lineage>
</organism>
<dbReference type="PANTHER" id="PTHR47808:SF2">
    <property type="entry name" value="LEM DOMAIN-CONTAINING PROTEIN 2"/>
    <property type="match status" value="1"/>
</dbReference>
<keyword evidence="4" id="KW-0472">Membrane</keyword>
<comment type="caution">
    <text evidence="9">The sequence shown here is derived from an EMBL/GenBank/DDBJ whole genome shotgun (WGS) entry which is preliminary data.</text>
</comment>
<evidence type="ECO:0000256" key="4">
    <source>
        <dbReference type="ARBA" id="ARBA00023136"/>
    </source>
</evidence>
<dbReference type="GO" id="GO:0005637">
    <property type="term" value="C:nuclear inner membrane"/>
    <property type="evidence" value="ECO:0007669"/>
    <property type="project" value="InterPro"/>
</dbReference>
<keyword evidence="5" id="KW-0539">Nucleus</keyword>
<comment type="subcellular location">
    <subcellularLocation>
        <location evidence="1">Nucleus membrane</location>
    </subcellularLocation>
</comment>
<evidence type="ECO:0000259" key="7">
    <source>
        <dbReference type="Pfam" id="PF09402"/>
    </source>
</evidence>
<feature type="compositionally biased region" description="Polar residues" evidence="6">
    <location>
        <begin position="72"/>
        <end position="87"/>
    </location>
</feature>